<dbReference type="InterPro" id="IPR020806">
    <property type="entry name" value="PKS_PP-bd"/>
</dbReference>
<dbReference type="SUPFAM" id="SSF51735">
    <property type="entry name" value="NAD(P)-binding Rossmann-fold domains"/>
    <property type="match status" value="2"/>
</dbReference>
<dbReference type="PROSITE" id="PS50075">
    <property type="entry name" value="CARRIER"/>
    <property type="match status" value="1"/>
</dbReference>
<reference evidence="7 8" key="1">
    <citation type="submission" date="2016-06" db="EMBL/GenBank/DDBJ databases">
        <authorList>
            <person name="Kjaerup R.B."/>
            <person name="Dalgaard T.S."/>
            <person name="Juul-Madsen H.R."/>
        </authorList>
    </citation>
    <scope>NUCLEOTIDE SEQUENCE [LARGE SCALE GENOMIC DNA]</scope>
    <source>
        <strain evidence="7 8">1199456.5</strain>
    </source>
</reference>
<keyword evidence="3" id="KW-0808">Transferase</keyword>
<dbReference type="Gene3D" id="3.30.70.3290">
    <property type="match status" value="1"/>
</dbReference>
<evidence type="ECO:0000313" key="7">
    <source>
        <dbReference type="EMBL" id="OBA76534.1"/>
    </source>
</evidence>
<dbReference type="SMART" id="SM00827">
    <property type="entry name" value="PKS_AT"/>
    <property type="match status" value="1"/>
</dbReference>
<dbReference type="PANTHER" id="PTHR43775:SF37">
    <property type="entry name" value="SI:DKEY-61P9.11"/>
    <property type="match status" value="1"/>
</dbReference>
<evidence type="ECO:0000256" key="1">
    <source>
        <dbReference type="ARBA" id="ARBA00022450"/>
    </source>
</evidence>
<sequence length="969" mass="100846">MSLSHFPDGRVPVLLSAHTEELLAAEATGIADYLDRCGAVGIGSVAAMLLRLRRRRRFRAVVRAHDAAELAAALRALAAGEEHPLVAVSARKAAPRTAFVFPGNGGQWPSMGADAYRQLPVYRAAADRCADAFVAAGIDSPLAFLVDPAGRDWTQIHSQSAQFTHAVGLASVWQALGIEPDATLGHSLGEIAAAYVAGAMTLDEAVAVVIARAGALDSLAGDFGAAALGMSVDEAQQEVSNAAGWMELSVVNSSASVVVSGDRTAIADLVADLQSRGRFARVIAMSFPAHTSALDPLRAQLLSGVPKAHFGAGAVPFIGSVTGEAVGAGTEFGEYWYRNLRNTVRFDRAAAAARDSGVEVFVEMSAHPALLHALADVDAPLTVGSGRRDEALADVLSDNIATVAVSDPDYDWAGHIEPNQPLLRGFPHAPMAAMHLWAAPEPLPPVAGLTVSAEQWLPQSDETVPLIIRRAAVVDLPGPRGELADHLRDGVRANLGTVLVEPADADLLIVVAPMLDHPDTEAAITDLAELIGDGLCEYPNAIGPQCSDVWLVTVGGEHVRDDEPVALPAQAALAAMHRSIGFDHPDQTFRHLDLAAWDLDAPSATAVIETMLGTGTEVALRDSQQYRRGLQALPDVDAPAPGLLDNVVITGGNGAVGLHFARTLAAAGARRIVLVSRSGTGAQQLAEFDGDTDVFSVQCDITSPEQISAAAATYGGDGATLVVHAAGAAAFGTTVAADEFIATAAAKVGGLARLAEYWPLRPDARILVCSSVSGLWGGLGHVAYAAVNRIQDVLAGQFRAKGLDCVAVRWGLWPGAGIVGADEVARIERAGLREMEPDIAIEAALGTRASAPLIFSADAERLAALLGAVPVAKEPAGPQQVSFELGAGADTEDVVRHELSAVLKLGDPADIDLTAALFDLGLDSLLALDLRKRLRRGTGRSVPLAGLLSGITGIELVDLLTDRSEKVES</sequence>
<dbReference type="NCBIfam" id="NF037940">
    <property type="entry name" value="PKS_MbtD"/>
    <property type="match status" value="1"/>
</dbReference>
<evidence type="ECO:0000256" key="3">
    <source>
        <dbReference type="ARBA" id="ARBA00022679"/>
    </source>
</evidence>
<dbReference type="SMART" id="SM00823">
    <property type="entry name" value="PKS_PP"/>
    <property type="match status" value="1"/>
</dbReference>
<dbReference type="InterPro" id="IPR036291">
    <property type="entry name" value="NAD(P)-bd_dom_sf"/>
</dbReference>
<dbReference type="InterPro" id="IPR014043">
    <property type="entry name" value="Acyl_transferase_dom"/>
</dbReference>
<dbReference type="Pfam" id="PF00698">
    <property type="entry name" value="Acyl_transf_1"/>
    <property type="match status" value="1"/>
</dbReference>
<keyword evidence="1" id="KW-0596">Phosphopantetheine</keyword>
<dbReference type="GO" id="GO:0071770">
    <property type="term" value="P:DIM/DIP cell wall layer assembly"/>
    <property type="evidence" value="ECO:0007669"/>
    <property type="project" value="TreeGrafter"/>
</dbReference>
<dbReference type="SUPFAM" id="SSF55048">
    <property type="entry name" value="Probable ACP-binding domain of malonyl-CoA ACP transacylase"/>
    <property type="match status" value="1"/>
</dbReference>
<accession>A0A1A0LTL7</accession>
<proteinExistence type="predicted"/>
<gene>
    <name evidence="7" type="ORF">A5642_06325</name>
</gene>
<dbReference type="GO" id="GO:0031177">
    <property type="term" value="F:phosphopantetheine binding"/>
    <property type="evidence" value="ECO:0007669"/>
    <property type="project" value="InterPro"/>
</dbReference>
<dbReference type="SMART" id="SM00822">
    <property type="entry name" value="PKS_KR"/>
    <property type="match status" value="1"/>
</dbReference>
<dbReference type="GO" id="GO:0004312">
    <property type="term" value="F:fatty acid synthase activity"/>
    <property type="evidence" value="ECO:0007669"/>
    <property type="project" value="TreeGrafter"/>
</dbReference>
<keyword evidence="4" id="KW-0521">NADP</keyword>
<evidence type="ECO:0000256" key="5">
    <source>
        <dbReference type="ARBA" id="ARBA00023268"/>
    </source>
</evidence>
<dbReference type="PANTHER" id="PTHR43775">
    <property type="entry name" value="FATTY ACID SYNTHASE"/>
    <property type="match status" value="1"/>
</dbReference>
<dbReference type="AlphaFoldDB" id="A0A1A0LTL7"/>
<evidence type="ECO:0000259" key="6">
    <source>
        <dbReference type="PROSITE" id="PS50075"/>
    </source>
</evidence>
<dbReference type="RefSeq" id="WP_064860914.1">
    <property type="nucleotide sequence ID" value="NZ_LZSF01000286.1"/>
</dbReference>
<dbReference type="Proteomes" id="UP000093962">
    <property type="component" value="Unassembled WGS sequence"/>
</dbReference>
<dbReference type="InterPro" id="IPR036736">
    <property type="entry name" value="ACP-like_sf"/>
</dbReference>
<evidence type="ECO:0000256" key="4">
    <source>
        <dbReference type="ARBA" id="ARBA00022857"/>
    </source>
</evidence>
<dbReference type="InterPro" id="IPR006162">
    <property type="entry name" value="Ppantetheine_attach_site"/>
</dbReference>
<protein>
    <submittedName>
        <fullName evidence="7">Polyketide synthase</fullName>
    </submittedName>
</protein>
<dbReference type="Gene3D" id="3.40.366.10">
    <property type="entry name" value="Malonyl-Coenzyme A Acyl Carrier Protein, domain 2"/>
    <property type="match status" value="1"/>
</dbReference>
<dbReference type="GO" id="GO:0005886">
    <property type="term" value="C:plasma membrane"/>
    <property type="evidence" value="ECO:0007669"/>
    <property type="project" value="TreeGrafter"/>
</dbReference>
<feature type="domain" description="Carrier" evidence="6">
    <location>
        <begin position="889"/>
        <end position="964"/>
    </location>
</feature>
<dbReference type="SUPFAM" id="SSF52151">
    <property type="entry name" value="FabD/lysophospholipase-like"/>
    <property type="match status" value="1"/>
</dbReference>
<dbReference type="PROSITE" id="PS00012">
    <property type="entry name" value="PHOSPHOPANTETHEINE"/>
    <property type="match status" value="1"/>
</dbReference>
<dbReference type="Pfam" id="PF08659">
    <property type="entry name" value="KR"/>
    <property type="match status" value="1"/>
</dbReference>
<dbReference type="InterPro" id="IPR057326">
    <property type="entry name" value="KR_dom"/>
</dbReference>
<keyword evidence="2" id="KW-0597">Phosphoprotein</keyword>
<dbReference type="Pfam" id="PF00550">
    <property type="entry name" value="PP-binding"/>
    <property type="match status" value="1"/>
</dbReference>
<dbReference type="OrthoDB" id="9778690at2"/>
<evidence type="ECO:0000313" key="8">
    <source>
        <dbReference type="Proteomes" id="UP000093962"/>
    </source>
</evidence>
<dbReference type="InterPro" id="IPR050091">
    <property type="entry name" value="PKS_NRPS_Biosynth_Enz"/>
</dbReference>
<dbReference type="InterPro" id="IPR009081">
    <property type="entry name" value="PP-bd_ACP"/>
</dbReference>
<dbReference type="Gene3D" id="3.40.50.720">
    <property type="entry name" value="NAD(P)-binding Rossmann-like Domain"/>
    <property type="match status" value="1"/>
</dbReference>
<name>A0A1A0LTL7_MYCMU</name>
<dbReference type="InterPro" id="IPR013968">
    <property type="entry name" value="PKS_KR"/>
</dbReference>
<dbReference type="EMBL" id="LZSF01000286">
    <property type="protein sequence ID" value="OBA76534.1"/>
    <property type="molecule type" value="Genomic_DNA"/>
</dbReference>
<dbReference type="InterPro" id="IPR016036">
    <property type="entry name" value="Malonyl_transacylase_ACP-bd"/>
</dbReference>
<dbReference type="InterPro" id="IPR001227">
    <property type="entry name" value="Ac_transferase_dom_sf"/>
</dbReference>
<dbReference type="InterPro" id="IPR016035">
    <property type="entry name" value="Acyl_Trfase/lysoPLipase"/>
</dbReference>
<dbReference type="GO" id="GO:0006633">
    <property type="term" value="P:fatty acid biosynthetic process"/>
    <property type="evidence" value="ECO:0007669"/>
    <property type="project" value="TreeGrafter"/>
</dbReference>
<comment type="caution">
    <text evidence="7">The sequence shown here is derived from an EMBL/GenBank/DDBJ whole genome shotgun (WGS) entry which is preliminary data.</text>
</comment>
<dbReference type="GO" id="GO:0005737">
    <property type="term" value="C:cytoplasm"/>
    <property type="evidence" value="ECO:0007669"/>
    <property type="project" value="TreeGrafter"/>
</dbReference>
<dbReference type="SUPFAM" id="SSF47336">
    <property type="entry name" value="ACP-like"/>
    <property type="match status" value="1"/>
</dbReference>
<dbReference type="Gene3D" id="1.10.1200.10">
    <property type="entry name" value="ACP-like"/>
    <property type="match status" value="1"/>
</dbReference>
<evidence type="ECO:0000256" key="2">
    <source>
        <dbReference type="ARBA" id="ARBA00022553"/>
    </source>
</evidence>
<dbReference type="CDD" id="cd05274">
    <property type="entry name" value="KR_FAS_SDR_x"/>
    <property type="match status" value="1"/>
</dbReference>
<organism evidence="7 8">
    <name type="scientific">Mycolicibacterium mucogenicum</name>
    <name type="common">Mycobacterium mucogenicum</name>
    <dbReference type="NCBI Taxonomy" id="56689"/>
    <lineage>
        <taxon>Bacteria</taxon>
        <taxon>Bacillati</taxon>
        <taxon>Actinomycetota</taxon>
        <taxon>Actinomycetes</taxon>
        <taxon>Mycobacteriales</taxon>
        <taxon>Mycobacteriaceae</taxon>
        <taxon>Mycolicibacterium</taxon>
    </lineage>
</organism>
<keyword evidence="5" id="KW-0511">Multifunctional enzyme</keyword>